<proteinExistence type="predicted"/>
<evidence type="ECO:0000313" key="2">
    <source>
        <dbReference type="EMBL" id="MEQ0558017.1"/>
    </source>
</evidence>
<protein>
    <submittedName>
        <fullName evidence="2">Bacteriophage spanin2 family protein</fullName>
    </submittedName>
</protein>
<dbReference type="NCBIfam" id="NF037950">
    <property type="entry name" value="spanin2_1"/>
    <property type="match status" value="1"/>
</dbReference>
<gene>
    <name evidence="2" type="ORF">ABJI51_02955</name>
</gene>
<feature type="signal peptide" evidence="1">
    <location>
        <begin position="1"/>
        <end position="23"/>
    </location>
</feature>
<dbReference type="PROSITE" id="PS51257">
    <property type="entry name" value="PROKAR_LIPOPROTEIN"/>
    <property type="match status" value="1"/>
</dbReference>
<reference evidence="2 3" key="1">
    <citation type="submission" date="2024-05" db="EMBL/GenBank/DDBJ databases">
        <authorList>
            <person name="Zhao H."/>
            <person name="Xu Y."/>
            <person name="Lin S."/>
            <person name="Spain J.C."/>
            <person name="Zhou N.-Y."/>
        </authorList>
    </citation>
    <scope>NUCLEOTIDE SEQUENCE [LARGE SCALE GENOMIC DNA]</scope>
    <source>
        <strain evidence="2 3">NEAU-NG30</strain>
    </source>
</reference>
<organism evidence="2 3">
    <name type="scientific">Amycolatopsis melonis</name>
    <dbReference type="NCBI Taxonomy" id="3156488"/>
    <lineage>
        <taxon>Bacteria</taxon>
        <taxon>Bacillati</taxon>
        <taxon>Actinomycetota</taxon>
        <taxon>Actinomycetes</taxon>
        <taxon>Pseudonocardiales</taxon>
        <taxon>Pseudonocardiaceae</taxon>
        <taxon>Amycolatopsis</taxon>
    </lineage>
</organism>
<keyword evidence="1" id="KW-0732">Signal</keyword>
<feature type="chain" id="PRO_5047064508" evidence="1">
    <location>
        <begin position="24"/>
        <end position="124"/>
    </location>
</feature>
<keyword evidence="3" id="KW-1185">Reference proteome</keyword>
<evidence type="ECO:0000256" key="1">
    <source>
        <dbReference type="SAM" id="SignalP"/>
    </source>
</evidence>
<name>A0ABV0L6T2_9PSEU</name>
<evidence type="ECO:0000313" key="3">
    <source>
        <dbReference type="Proteomes" id="UP001440984"/>
    </source>
</evidence>
<dbReference type="Proteomes" id="UP001440984">
    <property type="component" value="Unassembled WGS sequence"/>
</dbReference>
<comment type="caution">
    <text evidence="2">The sequence shown here is derived from an EMBL/GenBank/DDBJ whole genome shotgun (WGS) entry which is preliminary data.</text>
</comment>
<sequence>MRSTKLAAAVLTAGLVLTGCGVAETAGQVSNAASTAAVCADAIRIATANADPADPKAAADRAHEAAGELTGLASRAGNTTVGEAINSLAATLRETTVEDLVSAPANWVQKKADQVSALTKACAG</sequence>
<dbReference type="RefSeq" id="WP_348947345.1">
    <property type="nucleotide sequence ID" value="NZ_JBDZYD010000001.1"/>
</dbReference>
<dbReference type="EMBL" id="JBDZYD010000001">
    <property type="protein sequence ID" value="MEQ0558017.1"/>
    <property type="molecule type" value="Genomic_DNA"/>
</dbReference>
<accession>A0ABV0L6T2</accession>